<dbReference type="CDD" id="cd02440">
    <property type="entry name" value="AdoMet_MTases"/>
    <property type="match status" value="1"/>
</dbReference>
<evidence type="ECO:0000313" key="3">
    <source>
        <dbReference type="Proteomes" id="UP000244892"/>
    </source>
</evidence>
<dbReference type="SUPFAM" id="SSF53335">
    <property type="entry name" value="S-adenosyl-L-methionine-dependent methyltransferases"/>
    <property type="match status" value="1"/>
</dbReference>
<protein>
    <submittedName>
        <fullName evidence="2">Methyltransferase</fullName>
    </submittedName>
</protein>
<dbReference type="Proteomes" id="UP000244892">
    <property type="component" value="Chromosome"/>
</dbReference>
<keyword evidence="3" id="KW-1185">Reference proteome</keyword>
<organism evidence="2 3">
    <name type="scientific">Aquabacterium olei</name>
    <dbReference type="NCBI Taxonomy" id="1296669"/>
    <lineage>
        <taxon>Bacteria</taxon>
        <taxon>Pseudomonadati</taxon>
        <taxon>Pseudomonadota</taxon>
        <taxon>Betaproteobacteria</taxon>
        <taxon>Burkholderiales</taxon>
        <taxon>Aquabacterium</taxon>
    </lineage>
</organism>
<name>A0A2U8FNX3_9BURK</name>
<dbReference type="GO" id="GO:0008168">
    <property type="term" value="F:methyltransferase activity"/>
    <property type="evidence" value="ECO:0007669"/>
    <property type="project" value="UniProtKB-KW"/>
</dbReference>
<gene>
    <name evidence="2" type="ORF">DEH84_00510</name>
</gene>
<dbReference type="EMBL" id="CP029210">
    <property type="protein sequence ID" value="AWI52094.1"/>
    <property type="molecule type" value="Genomic_DNA"/>
</dbReference>
<feature type="domain" description="Methyltransferase" evidence="1">
    <location>
        <begin position="194"/>
        <end position="331"/>
    </location>
</feature>
<keyword evidence="2" id="KW-0808">Transferase</keyword>
<reference evidence="2 3" key="1">
    <citation type="submission" date="2018-05" db="EMBL/GenBank/DDBJ databases">
        <title>complete genome sequence of Aquabacterium olei NBRC 110486.</title>
        <authorList>
            <person name="Tang B."/>
            <person name="Chang J."/>
            <person name="Zhang L."/>
            <person name="Yang H."/>
        </authorList>
    </citation>
    <scope>NUCLEOTIDE SEQUENCE [LARGE SCALE GENOMIC DNA]</scope>
    <source>
        <strain evidence="2 3">NBRC 110486</strain>
    </source>
</reference>
<dbReference type="InterPro" id="IPR025714">
    <property type="entry name" value="Methyltranfer_dom"/>
</dbReference>
<dbReference type="OrthoDB" id="5502211at2"/>
<dbReference type="Gene3D" id="3.40.50.150">
    <property type="entry name" value="Vaccinia Virus protein VP39"/>
    <property type="match status" value="1"/>
</dbReference>
<accession>A0A2U8FNX3</accession>
<keyword evidence="2" id="KW-0489">Methyltransferase</keyword>
<dbReference type="PANTHER" id="PTHR13369">
    <property type="match status" value="1"/>
</dbReference>
<proteinExistence type="predicted"/>
<dbReference type="KEGG" id="aon:DEH84_00510"/>
<dbReference type="GO" id="GO:0005737">
    <property type="term" value="C:cytoplasm"/>
    <property type="evidence" value="ECO:0007669"/>
    <property type="project" value="TreeGrafter"/>
</dbReference>
<dbReference type="Pfam" id="PF13679">
    <property type="entry name" value="Methyltransf_32"/>
    <property type="match status" value="1"/>
</dbReference>
<sequence length="433" mass="47070">MTDTDLAAFNAPHLARFTTLLREAMAAGRLLRLVLVGYQGGVGEADAAGQPLQRVIVRAVVLRDEPHLSFVWRYPTKDITKNLPANEGVDAILAWLQAGAFRNAHLHTPSEEVQLAFSKKGKASVRIGKAAPGEATAAGEPDATATGGAAGAAVHAASAAHNRDKHRQLELSRPFLRELGVTDAQGHLIPAMSRKWKQINKFVEVFAAALGRSRLADKPAVHVADFGSGKGYLTFAVHDWLTNTLGRQARVTGVELRPDLVKLCQGVIQRLGLQGMAYEQGDVRDYHPSDLDVVIALHACDIATDYAIHLGIRAGAEVILCSPCCHKQIRPQLLSPHPLRPILQHGIHLGQEAEMLTDGLRALLLDAAGYDTQVFEFISLEHTNKNKMILAVKRAQPRPNDEVRAQIREIKAFYGIREQALESLLQADGLLPA</sequence>
<dbReference type="AlphaFoldDB" id="A0A2U8FNX3"/>
<evidence type="ECO:0000259" key="1">
    <source>
        <dbReference type="Pfam" id="PF13679"/>
    </source>
</evidence>
<dbReference type="GO" id="GO:0032259">
    <property type="term" value="P:methylation"/>
    <property type="evidence" value="ECO:0007669"/>
    <property type="project" value="UniProtKB-KW"/>
</dbReference>
<dbReference type="PANTHER" id="PTHR13369:SF3">
    <property type="entry name" value="METHYLTRANSFERASE DOMAIN-CONTAINING PROTEIN"/>
    <property type="match status" value="1"/>
</dbReference>
<evidence type="ECO:0000313" key="2">
    <source>
        <dbReference type="EMBL" id="AWI52094.1"/>
    </source>
</evidence>
<dbReference type="InterPro" id="IPR029063">
    <property type="entry name" value="SAM-dependent_MTases_sf"/>
</dbReference>
<dbReference type="RefSeq" id="WP_109033812.1">
    <property type="nucleotide sequence ID" value="NZ_CP029210.1"/>
</dbReference>